<keyword evidence="2" id="KW-1185">Reference proteome</keyword>
<feature type="non-terminal residue" evidence="1">
    <location>
        <position position="1"/>
    </location>
</feature>
<dbReference type="EMBL" id="CM043789">
    <property type="protein sequence ID" value="KAI4826519.1"/>
    <property type="molecule type" value="Genomic_DNA"/>
</dbReference>
<protein>
    <submittedName>
        <fullName evidence="1">Uncharacterized protein</fullName>
    </submittedName>
</protein>
<accession>A0ACB9XIC2</accession>
<evidence type="ECO:0000313" key="2">
    <source>
        <dbReference type="Proteomes" id="UP001057452"/>
    </source>
</evidence>
<dbReference type="Proteomes" id="UP001057452">
    <property type="component" value="Chromosome 5"/>
</dbReference>
<gene>
    <name evidence="1" type="ORF">KUCAC02_029965</name>
</gene>
<evidence type="ECO:0000313" key="1">
    <source>
        <dbReference type="EMBL" id="KAI4826519.1"/>
    </source>
</evidence>
<proteinExistence type="predicted"/>
<comment type="caution">
    <text evidence="1">The sequence shown here is derived from an EMBL/GenBank/DDBJ whole genome shotgun (WGS) entry which is preliminary data.</text>
</comment>
<sequence>CIYNSELSAPGCMGDGHRCPAPPLFDAHEWLAELIGQSSSGREQLGSGTCLDEPGSRRLVSVGEENFRGSLFRKERKAPPLVPNTGQCRQMGCLGICPGDEAERDGSRPVEEETHRAHIGGKMWAVCVVTVTHHCGFT</sequence>
<reference evidence="1" key="1">
    <citation type="submission" date="2022-05" db="EMBL/GenBank/DDBJ databases">
        <title>Chromosome-level genome of Chaenocephalus aceratus.</title>
        <authorList>
            <person name="Park H."/>
        </authorList>
    </citation>
    <scope>NUCLEOTIDE SEQUENCE</scope>
    <source>
        <strain evidence="1">KU_202001</strain>
    </source>
</reference>
<organism evidence="1 2">
    <name type="scientific">Chaenocephalus aceratus</name>
    <name type="common">Blackfin icefish</name>
    <name type="synonym">Chaenichthys aceratus</name>
    <dbReference type="NCBI Taxonomy" id="36190"/>
    <lineage>
        <taxon>Eukaryota</taxon>
        <taxon>Metazoa</taxon>
        <taxon>Chordata</taxon>
        <taxon>Craniata</taxon>
        <taxon>Vertebrata</taxon>
        <taxon>Euteleostomi</taxon>
        <taxon>Actinopterygii</taxon>
        <taxon>Neopterygii</taxon>
        <taxon>Teleostei</taxon>
        <taxon>Neoteleostei</taxon>
        <taxon>Acanthomorphata</taxon>
        <taxon>Eupercaria</taxon>
        <taxon>Perciformes</taxon>
        <taxon>Notothenioidei</taxon>
        <taxon>Channichthyidae</taxon>
        <taxon>Chaenocephalus</taxon>
    </lineage>
</organism>
<name>A0ACB9XIC2_CHAAC</name>